<dbReference type="Proteomes" id="UP000722485">
    <property type="component" value="Unassembled WGS sequence"/>
</dbReference>
<proteinExistence type="predicted"/>
<dbReference type="AlphaFoldDB" id="A0A9P5H9Y0"/>
<dbReference type="OrthoDB" id="10654610at2759"/>
<feature type="compositionally biased region" description="Basic residues" evidence="1">
    <location>
        <begin position="56"/>
        <end position="74"/>
    </location>
</feature>
<evidence type="ECO:0000313" key="3">
    <source>
        <dbReference type="Proteomes" id="UP000722485"/>
    </source>
</evidence>
<evidence type="ECO:0000313" key="2">
    <source>
        <dbReference type="EMBL" id="KAF7549396.1"/>
    </source>
</evidence>
<dbReference type="EMBL" id="JAANBB010000123">
    <property type="protein sequence ID" value="KAF7549396.1"/>
    <property type="molecule type" value="Genomic_DNA"/>
</dbReference>
<evidence type="ECO:0000256" key="1">
    <source>
        <dbReference type="SAM" id="MobiDB-lite"/>
    </source>
</evidence>
<gene>
    <name evidence="2" type="ORF">G7Z17_g6401</name>
</gene>
<feature type="compositionally biased region" description="Acidic residues" evidence="1">
    <location>
        <begin position="146"/>
        <end position="157"/>
    </location>
</feature>
<feature type="compositionally biased region" description="Polar residues" evidence="1">
    <location>
        <begin position="37"/>
        <end position="46"/>
    </location>
</feature>
<accession>A0A9P5H9Y0</accession>
<feature type="region of interest" description="Disordered" evidence="1">
    <location>
        <begin position="33"/>
        <end position="104"/>
    </location>
</feature>
<keyword evidence="3" id="KW-1185">Reference proteome</keyword>
<feature type="region of interest" description="Disordered" evidence="1">
    <location>
        <begin position="134"/>
        <end position="220"/>
    </location>
</feature>
<name>A0A9P5H9Y0_9HYPO</name>
<sequence>MSSAAPKIESLPFIDALALATANKEVRKAVIARARSRSQCTLWSRQSDGKRSGREKSHKKKSDRKKSGKKKKSKRESSEKSNTAEAHPHAGSLNENSPWEPISCESGLHENNSYTANLYETRSCENILYSISSNKRNSSEPTSAEEISDEPSSDENGLDSTYGSNPGRGNWVSESTVSEKPDYTLNPEPKYLSDKTYYTLKPWPEPQPEALPEKPASQRSHYIPKQGLVASLEFDPEPEMNRAVDCSAESGVVSTWPRLASSASTLSATSAFSLQPPLPPLEPLALPQATFSEESQLGKPEDARSVFFRLKTRLKPSTRHLQLPPSPNVPESEVLDTHSIVGSTAGPDDMPILSRGEYSYDPGVDALYAHIPRQPGQHFPGELVVNPAATGWARPRIEAFPQVAPPRPPKEKPISVSVSDSEESESRYMLLQDVSLVPHGHSEDDVSAWCGEVRRSGAVSRQEVRSLVSGGSTVWPGMSSVAEEGEDDGIDLQPVAPEDSASCVGWKSAQRRGIDGRWGPVGA</sequence>
<feature type="region of interest" description="Disordered" evidence="1">
    <location>
        <begin position="480"/>
        <end position="506"/>
    </location>
</feature>
<organism evidence="2 3">
    <name type="scientific">Cylindrodendrum hubeiense</name>
    <dbReference type="NCBI Taxonomy" id="595255"/>
    <lineage>
        <taxon>Eukaryota</taxon>
        <taxon>Fungi</taxon>
        <taxon>Dikarya</taxon>
        <taxon>Ascomycota</taxon>
        <taxon>Pezizomycotina</taxon>
        <taxon>Sordariomycetes</taxon>
        <taxon>Hypocreomycetidae</taxon>
        <taxon>Hypocreales</taxon>
        <taxon>Nectriaceae</taxon>
        <taxon>Cylindrodendrum</taxon>
    </lineage>
</organism>
<reference evidence="2" key="1">
    <citation type="submission" date="2020-03" db="EMBL/GenBank/DDBJ databases">
        <title>Draft Genome Sequence of Cylindrodendrum hubeiense.</title>
        <authorList>
            <person name="Buettner E."/>
            <person name="Kellner H."/>
        </authorList>
    </citation>
    <scope>NUCLEOTIDE SEQUENCE</scope>
    <source>
        <strain evidence="2">IHI 201604</strain>
    </source>
</reference>
<protein>
    <submittedName>
        <fullName evidence="2">Uncharacterized protein</fullName>
    </submittedName>
</protein>
<comment type="caution">
    <text evidence="2">The sequence shown here is derived from an EMBL/GenBank/DDBJ whole genome shotgun (WGS) entry which is preliminary data.</text>
</comment>